<accession>A0A5C6D1B6</accession>
<evidence type="ECO:0000313" key="1">
    <source>
        <dbReference type="EMBL" id="TWU29985.1"/>
    </source>
</evidence>
<comment type="caution">
    <text evidence="1">The sequence shown here is derived from an EMBL/GenBank/DDBJ whole genome shotgun (WGS) entry which is preliminary data.</text>
</comment>
<dbReference type="AlphaFoldDB" id="A0A5C6D1B6"/>
<protein>
    <submittedName>
        <fullName evidence="1">Uncharacterized protein</fullName>
    </submittedName>
</protein>
<name>A0A5C6D1B6_9BACT</name>
<dbReference type="Proteomes" id="UP000318437">
    <property type="component" value="Unassembled WGS sequence"/>
</dbReference>
<evidence type="ECO:0000313" key="2">
    <source>
        <dbReference type="Proteomes" id="UP000318437"/>
    </source>
</evidence>
<reference evidence="1 2" key="1">
    <citation type="submission" date="2019-02" db="EMBL/GenBank/DDBJ databases">
        <title>Deep-cultivation of Planctomycetes and their phenomic and genomic characterization uncovers novel biology.</title>
        <authorList>
            <person name="Wiegand S."/>
            <person name="Jogler M."/>
            <person name="Boedeker C."/>
            <person name="Pinto D."/>
            <person name="Vollmers J."/>
            <person name="Rivas-Marin E."/>
            <person name="Kohn T."/>
            <person name="Peeters S.H."/>
            <person name="Heuer A."/>
            <person name="Rast P."/>
            <person name="Oberbeckmann S."/>
            <person name="Bunk B."/>
            <person name="Jeske O."/>
            <person name="Meyerdierks A."/>
            <person name="Storesund J.E."/>
            <person name="Kallscheuer N."/>
            <person name="Luecker S."/>
            <person name="Lage O.M."/>
            <person name="Pohl T."/>
            <person name="Merkel B.J."/>
            <person name="Hornburger P."/>
            <person name="Mueller R.-W."/>
            <person name="Bruemmer F."/>
            <person name="Labrenz M."/>
            <person name="Spormann A.M."/>
            <person name="Op Den Camp H."/>
            <person name="Overmann J."/>
            <person name="Amann R."/>
            <person name="Jetten M.S.M."/>
            <person name="Mascher T."/>
            <person name="Medema M.H."/>
            <person name="Devos D.P."/>
            <person name="Kaster A.-K."/>
            <person name="Ovreas L."/>
            <person name="Rohde M."/>
            <person name="Galperin M.Y."/>
            <person name="Jogler C."/>
        </authorList>
    </citation>
    <scope>NUCLEOTIDE SEQUENCE [LARGE SCALE GENOMIC DNA]</scope>
    <source>
        <strain evidence="1 2">Pla144</strain>
    </source>
</reference>
<dbReference type="EMBL" id="SJPS01000001">
    <property type="protein sequence ID" value="TWU29985.1"/>
    <property type="molecule type" value="Genomic_DNA"/>
</dbReference>
<gene>
    <name evidence="1" type="ORF">Pla144_07660</name>
</gene>
<organism evidence="1 2">
    <name type="scientific">Bythopirellula polymerisocia</name>
    <dbReference type="NCBI Taxonomy" id="2528003"/>
    <lineage>
        <taxon>Bacteria</taxon>
        <taxon>Pseudomonadati</taxon>
        <taxon>Planctomycetota</taxon>
        <taxon>Planctomycetia</taxon>
        <taxon>Pirellulales</taxon>
        <taxon>Lacipirellulaceae</taxon>
        <taxon>Bythopirellula</taxon>
    </lineage>
</organism>
<keyword evidence="2" id="KW-1185">Reference proteome</keyword>
<proteinExistence type="predicted"/>
<sequence>MIATKNTKICEKMRLLANLISPFYVLHGRHINRYFSTRETLFSTLSSHLFPKIAQNWQTRIVCSAENPQVDLDARTIYRNFAMLT</sequence>